<keyword evidence="2" id="KW-1133">Transmembrane helix</keyword>
<dbReference type="EMBL" id="CAKKLH010000018">
    <property type="protein sequence ID" value="CAH0099409.1"/>
    <property type="molecule type" value="Genomic_DNA"/>
</dbReference>
<feature type="region of interest" description="Disordered" evidence="1">
    <location>
        <begin position="255"/>
        <end position="279"/>
    </location>
</feature>
<sequence>MSRVTADLSSTWVHYTGEPIGPVGSNRSDGHRVKLFEESVTFIAQLHPDDRDGMVPPLDRTWMIGIWPVDVYQIPIIIGISSGVLLLLLFIAVLVAWRCCHFQRLRDKAFDINAEGRTPVIHSPSTGSYPSVLAMSMPPSKPSSPSLTTTRNQMVASNSCELVRLTTETPINMSTVTTANPVEEDLQHQTTIERHSCEDMSLVGCGNYIAFDIPSFYEESLNSSSLSTSSNAVLDGSWSNCDGSLNELKTRSLPSWARNKPPIRSAQQNNRNVNCDQQKKDGRSLVPIIGSKRSHHGLRHDAATLKAMNQMAVKTATIHDDSDKISGRVSLIGHNEAVIVFNERTAL</sequence>
<proteinExistence type="predicted"/>
<feature type="transmembrane region" description="Helical" evidence="2">
    <location>
        <begin position="72"/>
        <end position="97"/>
    </location>
</feature>
<gene>
    <name evidence="3" type="ORF">DGAL_LOCUS1543</name>
</gene>
<dbReference type="OrthoDB" id="6412219at2759"/>
<accession>A0A8J2REQ0</accession>
<evidence type="ECO:0000313" key="3">
    <source>
        <dbReference type="EMBL" id="CAH0099409.1"/>
    </source>
</evidence>
<protein>
    <submittedName>
        <fullName evidence="3">Uncharacterized protein</fullName>
    </submittedName>
</protein>
<feature type="compositionally biased region" description="Polar residues" evidence="1">
    <location>
        <begin position="265"/>
        <end position="276"/>
    </location>
</feature>
<organism evidence="3 4">
    <name type="scientific">Daphnia galeata</name>
    <dbReference type="NCBI Taxonomy" id="27404"/>
    <lineage>
        <taxon>Eukaryota</taxon>
        <taxon>Metazoa</taxon>
        <taxon>Ecdysozoa</taxon>
        <taxon>Arthropoda</taxon>
        <taxon>Crustacea</taxon>
        <taxon>Branchiopoda</taxon>
        <taxon>Diplostraca</taxon>
        <taxon>Cladocera</taxon>
        <taxon>Anomopoda</taxon>
        <taxon>Daphniidae</taxon>
        <taxon>Daphnia</taxon>
    </lineage>
</organism>
<keyword evidence="4" id="KW-1185">Reference proteome</keyword>
<evidence type="ECO:0000256" key="2">
    <source>
        <dbReference type="SAM" id="Phobius"/>
    </source>
</evidence>
<name>A0A8J2REQ0_9CRUS</name>
<reference evidence="3" key="1">
    <citation type="submission" date="2021-11" db="EMBL/GenBank/DDBJ databases">
        <authorList>
            <person name="Schell T."/>
        </authorList>
    </citation>
    <scope>NUCLEOTIDE SEQUENCE</scope>
    <source>
        <strain evidence="3">M5</strain>
    </source>
</reference>
<keyword evidence="2" id="KW-0812">Transmembrane</keyword>
<dbReference type="AlphaFoldDB" id="A0A8J2REQ0"/>
<comment type="caution">
    <text evidence="3">The sequence shown here is derived from an EMBL/GenBank/DDBJ whole genome shotgun (WGS) entry which is preliminary data.</text>
</comment>
<evidence type="ECO:0000256" key="1">
    <source>
        <dbReference type="SAM" id="MobiDB-lite"/>
    </source>
</evidence>
<dbReference type="Proteomes" id="UP000789390">
    <property type="component" value="Unassembled WGS sequence"/>
</dbReference>
<evidence type="ECO:0000313" key="4">
    <source>
        <dbReference type="Proteomes" id="UP000789390"/>
    </source>
</evidence>
<keyword evidence="2" id="KW-0472">Membrane</keyword>